<feature type="repeat" description="ANK" evidence="7">
    <location>
        <begin position="107"/>
        <end position="128"/>
    </location>
</feature>
<reference evidence="10 11" key="1">
    <citation type="journal article" date="2019" name="Nat. Plants">
        <title>Stout camphor tree genome fills gaps in understanding of flowering plant genome evolution.</title>
        <authorList>
            <person name="Chaw S.M."/>
            <person name="Liu Y.C."/>
            <person name="Wu Y.W."/>
            <person name="Wang H.Y."/>
            <person name="Lin C.I."/>
            <person name="Wu C.S."/>
            <person name="Ke H.M."/>
            <person name="Chang L.Y."/>
            <person name="Hsu C.Y."/>
            <person name="Yang H.T."/>
            <person name="Sudianto E."/>
            <person name="Hsu M.H."/>
            <person name="Wu K.P."/>
            <person name="Wang L.N."/>
            <person name="Leebens-Mack J.H."/>
            <person name="Tsai I.J."/>
        </authorList>
    </citation>
    <scope>NUCLEOTIDE SEQUENCE [LARGE SCALE GENOMIC DNA]</scope>
    <source>
        <strain evidence="11">cv. Chaw 1501</strain>
        <tissue evidence="10">Young leaves</tissue>
    </source>
</reference>
<keyword evidence="6 8" id="KW-0472">Membrane</keyword>
<evidence type="ECO:0000256" key="2">
    <source>
        <dbReference type="ARBA" id="ARBA00022692"/>
    </source>
</evidence>
<evidence type="ECO:0000313" key="10">
    <source>
        <dbReference type="EMBL" id="RWR94512.1"/>
    </source>
</evidence>
<dbReference type="GO" id="GO:0005886">
    <property type="term" value="C:plasma membrane"/>
    <property type="evidence" value="ECO:0007669"/>
    <property type="project" value="TreeGrafter"/>
</dbReference>
<evidence type="ECO:0000256" key="3">
    <source>
        <dbReference type="ARBA" id="ARBA00022737"/>
    </source>
</evidence>
<feature type="transmembrane region" description="Helical" evidence="8">
    <location>
        <begin position="430"/>
        <end position="453"/>
    </location>
</feature>
<organism evidence="10 11">
    <name type="scientific">Cinnamomum micranthum f. kanehirae</name>
    <dbReference type="NCBI Taxonomy" id="337451"/>
    <lineage>
        <taxon>Eukaryota</taxon>
        <taxon>Viridiplantae</taxon>
        <taxon>Streptophyta</taxon>
        <taxon>Embryophyta</taxon>
        <taxon>Tracheophyta</taxon>
        <taxon>Spermatophyta</taxon>
        <taxon>Magnoliopsida</taxon>
        <taxon>Magnoliidae</taxon>
        <taxon>Laurales</taxon>
        <taxon>Lauraceae</taxon>
        <taxon>Cinnamomum</taxon>
    </lineage>
</organism>
<sequence length="484" mass="54498">MDRRLHKAAISGDVPLLHDLLQQDEHILGEVKVMHDPIDHENPLHVAAQFGHVDFAREILSRKPEYAHELNSQGQSPLHLASGARHLEVVKLLLEKDATVCFVRDKRGRTPLHIAARKGRVKVLKELVLAEPTAAWIQTEQGEPILHLCASNGQFEALETLVRLISSDDFVNIHDFVNMKDDEDNSILHLLALKIQTEVIMILLSNGRLKLDINCLNMKKDTPLDVLVKVPRSSGYKICKKELRRAGGKRAKELPQAPATTHPKNTWKAHANWLSETKGTLIVVAVLMVTVSFQAAINPPGGVWQDDYPPYLSPGENKTEIDQWYKNFYYDIEPNMHYAGEAVMSSESPVEYLLFTVCNLISLLSSTNIILLLISGFNIKRRWVMWVLMIAMWISICSMGCSFCVCFYYLANDNVLAYVRLQNTSKWPYVISILPALALIGPLVTAHLVRLVIRLYKKFKRRADSAGNREGAAIHVSIDPSTPT</sequence>
<dbReference type="InterPro" id="IPR002110">
    <property type="entry name" value="Ankyrin_rpt"/>
</dbReference>
<protein>
    <submittedName>
        <fullName evidence="10">Ankyrin repeat-containing protein BDA1-like protein</fullName>
    </submittedName>
</protein>
<dbReference type="OrthoDB" id="1585477at2759"/>
<keyword evidence="2 8" id="KW-0812">Transmembrane</keyword>
<dbReference type="InterPro" id="IPR026961">
    <property type="entry name" value="PGG_dom"/>
</dbReference>
<dbReference type="SUPFAM" id="SSF48403">
    <property type="entry name" value="Ankyrin repeat"/>
    <property type="match status" value="1"/>
</dbReference>
<evidence type="ECO:0000256" key="7">
    <source>
        <dbReference type="PROSITE-ProRule" id="PRU00023"/>
    </source>
</evidence>
<dbReference type="STRING" id="337451.A0A443PUV3"/>
<dbReference type="SMART" id="SM00248">
    <property type="entry name" value="ANK"/>
    <property type="match status" value="5"/>
</dbReference>
<dbReference type="EMBL" id="QPKB01000011">
    <property type="protein sequence ID" value="RWR94512.1"/>
    <property type="molecule type" value="Genomic_DNA"/>
</dbReference>
<keyword evidence="11" id="KW-1185">Reference proteome</keyword>
<dbReference type="InterPro" id="IPR036770">
    <property type="entry name" value="Ankyrin_rpt-contain_sf"/>
</dbReference>
<keyword evidence="5 7" id="KW-0040">ANK repeat</keyword>
<comment type="subcellular location">
    <subcellularLocation>
        <location evidence="1">Membrane</location>
        <topology evidence="1">Multi-pass membrane protein</topology>
    </subcellularLocation>
</comment>
<keyword evidence="4 8" id="KW-1133">Transmembrane helix</keyword>
<evidence type="ECO:0000256" key="5">
    <source>
        <dbReference type="ARBA" id="ARBA00023043"/>
    </source>
</evidence>
<dbReference type="PROSITE" id="PS50088">
    <property type="entry name" value="ANK_REPEAT"/>
    <property type="match status" value="2"/>
</dbReference>
<evidence type="ECO:0000256" key="4">
    <source>
        <dbReference type="ARBA" id="ARBA00022989"/>
    </source>
</evidence>
<feature type="domain" description="PGG" evidence="9">
    <location>
        <begin position="272"/>
        <end position="408"/>
    </location>
</feature>
<gene>
    <name evidence="10" type="ORF">CKAN_02380900</name>
</gene>
<evidence type="ECO:0000313" key="11">
    <source>
        <dbReference type="Proteomes" id="UP000283530"/>
    </source>
</evidence>
<proteinExistence type="predicted"/>
<feature type="transmembrane region" description="Helical" evidence="8">
    <location>
        <begin position="279"/>
        <end position="297"/>
    </location>
</feature>
<dbReference type="Gene3D" id="1.25.40.20">
    <property type="entry name" value="Ankyrin repeat-containing domain"/>
    <property type="match status" value="2"/>
</dbReference>
<evidence type="ECO:0000259" key="9">
    <source>
        <dbReference type="Pfam" id="PF13962"/>
    </source>
</evidence>
<evidence type="ECO:0000256" key="6">
    <source>
        <dbReference type="ARBA" id="ARBA00023136"/>
    </source>
</evidence>
<feature type="repeat" description="ANK" evidence="7">
    <location>
        <begin position="73"/>
        <end position="105"/>
    </location>
</feature>
<evidence type="ECO:0000256" key="1">
    <source>
        <dbReference type="ARBA" id="ARBA00004141"/>
    </source>
</evidence>
<feature type="transmembrane region" description="Helical" evidence="8">
    <location>
        <begin position="352"/>
        <end position="374"/>
    </location>
</feature>
<dbReference type="PROSITE" id="PS50297">
    <property type="entry name" value="ANK_REP_REGION"/>
    <property type="match status" value="2"/>
</dbReference>
<comment type="caution">
    <text evidence="10">The sequence shown here is derived from an EMBL/GenBank/DDBJ whole genome shotgun (WGS) entry which is preliminary data.</text>
</comment>
<dbReference type="Proteomes" id="UP000283530">
    <property type="component" value="Unassembled WGS sequence"/>
</dbReference>
<evidence type="ECO:0000256" key="8">
    <source>
        <dbReference type="SAM" id="Phobius"/>
    </source>
</evidence>
<accession>A0A443PUV3</accession>
<dbReference type="Pfam" id="PF12796">
    <property type="entry name" value="Ank_2"/>
    <property type="match status" value="2"/>
</dbReference>
<dbReference type="PANTHER" id="PTHR24186:SF37">
    <property type="entry name" value="PGG DOMAIN-CONTAINING PROTEIN"/>
    <property type="match status" value="1"/>
</dbReference>
<dbReference type="PANTHER" id="PTHR24186">
    <property type="entry name" value="PROTEIN PHOSPHATASE 1 REGULATORY SUBUNIT"/>
    <property type="match status" value="1"/>
</dbReference>
<keyword evidence="3" id="KW-0677">Repeat</keyword>
<dbReference type="AlphaFoldDB" id="A0A443PUV3"/>
<dbReference type="Pfam" id="PF13962">
    <property type="entry name" value="PGG"/>
    <property type="match status" value="1"/>
</dbReference>
<name>A0A443PUV3_9MAGN</name>
<feature type="transmembrane region" description="Helical" evidence="8">
    <location>
        <begin position="386"/>
        <end position="410"/>
    </location>
</feature>